<dbReference type="RefSeq" id="WP_231403822.1">
    <property type="nucleotide sequence ID" value="NZ_BAABES010000004.1"/>
</dbReference>
<organism evidence="2 3">
    <name type="scientific">Actinomadura viridis</name>
    <dbReference type="NCBI Taxonomy" id="58110"/>
    <lineage>
        <taxon>Bacteria</taxon>
        <taxon>Bacillati</taxon>
        <taxon>Actinomycetota</taxon>
        <taxon>Actinomycetes</taxon>
        <taxon>Streptosporangiales</taxon>
        <taxon>Thermomonosporaceae</taxon>
        <taxon>Actinomadura</taxon>
    </lineage>
</organism>
<dbReference type="AlphaFoldDB" id="A0A931GND8"/>
<evidence type="ECO:0000256" key="1">
    <source>
        <dbReference type="SAM" id="MobiDB-lite"/>
    </source>
</evidence>
<accession>A0A931GND8</accession>
<keyword evidence="3" id="KW-1185">Reference proteome</keyword>
<name>A0A931GND8_9ACTN</name>
<reference evidence="2" key="1">
    <citation type="submission" date="2020-11" db="EMBL/GenBank/DDBJ databases">
        <title>Sequencing the genomes of 1000 actinobacteria strains.</title>
        <authorList>
            <person name="Klenk H.-P."/>
        </authorList>
    </citation>
    <scope>NUCLEOTIDE SEQUENCE</scope>
    <source>
        <strain evidence="2">DSM 43175</strain>
    </source>
</reference>
<protein>
    <recommendedName>
        <fullName evidence="4">Plectin</fullName>
    </recommendedName>
</protein>
<dbReference type="EMBL" id="JADOUA010000001">
    <property type="protein sequence ID" value="MBG6089406.1"/>
    <property type="molecule type" value="Genomic_DNA"/>
</dbReference>
<dbReference type="Proteomes" id="UP000614047">
    <property type="component" value="Unassembled WGS sequence"/>
</dbReference>
<comment type="caution">
    <text evidence="2">The sequence shown here is derived from an EMBL/GenBank/DDBJ whole genome shotgun (WGS) entry which is preliminary data.</text>
</comment>
<evidence type="ECO:0000313" key="2">
    <source>
        <dbReference type="EMBL" id="MBG6089406.1"/>
    </source>
</evidence>
<evidence type="ECO:0000313" key="3">
    <source>
        <dbReference type="Proteomes" id="UP000614047"/>
    </source>
</evidence>
<proteinExistence type="predicted"/>
<feature type="region of interest" description="Disordered" evidence="1">
    <location>
        <begin position="41"/>
        <end position="61"/>
    </location>
</feature>
<sequence length="143" mass="15489">MRSTDMPLGRRVSKDVAELLEADRALAETYRDRLAEATEAEQALRAAQGGGASDAGPRPETIAFDEALTRALLAAEAAERVAAGPKIYVPEGADGKARRAAEIAFRQAKARPAVRPWTDEVDRLRTAREAHRLGFRTIPAVAR</sequence>
<gene>
    <name evidence="2" type="ORF">IW256_003519</name>
</gene>
<evidence type="ECO:0008006" key="4">
    <source>
        <dbReference type="Google" id="ProtNLM"/>
    </source>
</evidence>